<evidence type="ECO:0000313" key="2">
    <source>
        <dbReference type="Proteomes" id="UP001150904"/>
    </source>
</evidence>
<protein>
    <submittedName>
        <fullName evidence="1">Uncharacterized protein</fullName>
    </submittedName>
</protein>
<reference evidence="1" key="1">
    <citation type="submission" date="2022-12" db="EMBL/GenBank/DDBJ databases">
        <authorList>
            <person name="Petersen C."/>
        </authorList>
    </citation>
    <scope>NUCLEOTIDE SEQUENCE</scope>
    <source>
        <strain evidence="1">IBT 15544</strain>
    </source>
</reference>
<sequence length="83" mass="9231">MCLMVDEEHMSSVMDWKKEGAPLPFVKAGDVTLGKRSLSYSGVFKVAIASLFTRLYMAQIEGYETADLVPNDDIVWDVKRGTA</sequence>
<keyword evidence="2" id="KW-1185">Reference proteome</keyword>
<gene>
    <name evidence="1" type="ORF">N7498_007156</name>
</gene>
<dbReference type="GeneID" id="83181519"/>
<dbReference type="AlphaFoldDB" id="A0A9W9MDQ6"/>
<proteinExistence type="predicted"/>
<comment type="caution">
    <text evidence="1">The sequence shown here is derived from an EMBL/GenBank/DDBJ whole genome shotgun (WGS) entry which is preliminary data.</text>
</comment>
<dbReference type="RefSeq" id="XP_058306467.1">
    <property type="nucleotide sequence ID" value="XM_058454218.1"/>
</dbReference>
<organism evidence="1 2">
    <name type="scientific">Penicillium cinerascens</name>
    <dbReference type="NCBI Taxonomy" id="70096"/>
    <lineage>
        <taxon>Eukaryota</taxon>
        <taxon>Fungi</taxon>
        <taxon>Dikarya</taxon>
        <taxon>Ascomycota</taxon>
        <taxon>Pezizomycotina</taxon>
        <taxon>Eurotiomycetes</taxon>
        <taxon>Eurotiomycetidae</taxon>
        <taxon>Eurotiales</taxon>
        <taxon>Aspergillaceae</taxon>
        <taxon>Penicillium</taxon>
    </lineage>
</organism>
<dbReference type="Proteomes" id="UP001150904">
    <property type="component" value="Unassembled WGS sequence"/>
</dbReference>
<name>A0A9W9MDQ6_9EURO</name>
<dbReference type="EMBL" id="JAPQKR010000014">
    <property type="protein sequence ID" value="KAJ5198039.1"/>
    <property type="molecule type" value="Genomic_DNA"/>
</dbReference>
<evidence type="ECO:0000313" key="1">
    <source>
        <dbReference type="EMBL" id="KAJ5198039.1"/>
    </source>
</evidence>
<accession>A0A9W9MDQ6</accession>
<reference evidence="1" key="2">
    <citation type="journal article" date="2023" name="IMA Fungus">
        <title>Comparative genomic study of the Penicillium genus elucidates a diverse pangenome and 15 lateral gene transfer events.</title>
        <authorList>
            <person name="Petersen C."/>
            <person name="Sorensen T."/>
            <person name="Nielsen M.R."/>
            <person name="Sondergaard T.E."/>
            <person name="Sorensen J.L."/>
            <person name="Fitzpatrick D.A."/>
            <person name="Frisvad J.C."/>
            <person name="Nielsen K.L."/>
        </authorList>
    </citation>
    <scope>NUCLEOTIDE SEQUENCE</scope>
    <source>
        <strain evidence="1">IBT 15544</strain>
    </source>
</reference>
<dbReference type="OrthoDB" id="4869816at2759"/>